<keyword evidence="5" id="KW-0131">Cell cycle</keyword>
<dbReference type="OrthoDB" id="1410009at2759"/>
<keyword evidence="2" id="KW-0539">Nucleus</keyword>
<dbReference type="AlphaFoldDB" id="A0A9X0D4Y0"/>
<dbReference type="GO" id="GO:0000974">
    <property type="term" value="C:Prp19 complex"/>
    <property type="evidence" value="ECO:0007669"/>
    <property type="project" value="InterPro"/>
</dbReference>
<feature type="compositionally biased region" description="Polar residues" evidence="3">
    <location>
        <begin position="486"/>
        <end position="506"/>
    </location>
</feature>
<feature type="compositionally biased region" description="Polar residues" evidence="3">
    <location>
        <begin position="128"/>
        <end position="138"/>
    </location>
</feature>
<gene>
    <name evidence="5" type="primary">CDC5L_1</name>
    <name evidence="5" type="ORF">OS493_013894</name>
</gene>
<keyword evidence="6" id="KW-1185">Reference proteome</keyword>
<feature type="region of interest" description="Disordered" evidence="3">
    <location>
        <begin position="105"/>
        <end position="146"/>
    </location>
</feature>
<dbReference type="PANTHER" id="PTHR45885:SF1">
    <property type="entry name" value="CELL DIVISION CYCLE 5-LIKE PROTEIN"/>
    <property type="match status" value="1"/>
</dbReference>
<dbReference type="PANTHER" id="PTHR45885">
    <property type="entry name" value="CELL DIVISION CYCLE 5-LIKE PROTEIN"/>
    <property type="match status" value="1"/>
</dbReference>
<protein>
    <submittedName>
        <fullName evidence="5">CDC5 cell division cycle 5-like protein</fullName>
    </submittedName>
</protein>
<keyword evidence="1" id="KW-0238">DNA-binding</keyword>
<dbReference type="InterPro" id="IPR021786">
    <property type="entry name" value="Cdc5p/Cef1_C"/>
</dbReference>
<dbReference type="GO" id="GO:0000981">
    <property type="term" value="F:DNA-binding transcription factor activity, RNA polymerase II-specific"/>
    <property type="evidence" value="ECO:0007669"/>
    <property type="project" value="TreeGrafter"/>
</dbReference>
<evidence type="ECO:0000256" key="3">
    <source>
        <dbReference type="SAM" id="MobiDB-lite"/>
    </source>
</evidence>
<evidence type="ECO:0000313" key="5">
    <source>
        <dbReference type="EMBL" id="KAJ7385858.1"/>
    </source>
</evidence>
<dbReference type="GO" id="GO:0000398">
    <property type="term" value="P:mRNA splicing, via spliceosome"/>
    <property type="evidence" value="ECO:0007669"/>
    <property type="project" value="InterPro"/>
</dbReference>
<dbReference type="GO" id="GO:0000977">
    <property type="term" value="F:RNA polymerase II transcription regulatory region sequence-specific DNA binding"/>
    <property type="evidence" value="ECO:0007669"/>
    <property type="project" value="TreeGrafter"/>
</dbReference>
<evidence type="ECO:0000259" key="4">
    <source>
        <dbReference type="Pfam" id="PF11831"/>
    </source>
</evidence>
<evidence type="ECO:0000256" key="2">
    <source>
        <dbReference type="ARBA" id="ARBA00023242"/>
    </source>
</evidence>
<reference evidence="5" key="1">
    <citation type="submission" date="2023-01" db="EMBL/GenBank/DDBJ databases">
        <title>Genome assembly of the deep-sea coral Lophelia pertusa.</title>
        <authorList>
            <person name="Herrera S."/>
            <person name="Cordes E."/>
        </authorList>
    </citation>
    <scope>NUCLEOTIDE SEQUENCE</scope>
    <source>
        <strain evidence="5">USNM1676648</strain>
        <tissue evidence="5">Polyp</tissue>
    </source>
</reference>
<dbReference type="GO" id="GO:0051301">
    <property type="term" value="P:cell division"/>
    <property type="evidence" value="ECO:0007669"/>
    <property type="project" value="UniProtKB-KW"/>
</dbReference>
<accession>A0A9X0D4Y0</accession>
<sequence>MQINKLNNPDSVKKRSKLVLPKPQISDMELEEIVKMGQASESARSSVEDSNMASNALLSEYSVTPATAHALRTPRTPAEQDTILQEAQNILALSNAVQTPNMMLATPYRTPQGEGGGATPHSMGGTPQRGSGSGTTPGRASVRDKLNINPEESVMEEYEAGYGAKQQQEELKAQLRAGLASLPTPSNDFEIVLPETVDGEVDETADDSFVEDAADIDARRMAMKAAEELREMRRRSQSVQRNMPRPSDVNATVLRPPNVEPPLTGLQQAEELIKREMVAMIRHDIVNHPTALQIENLTHKKSKSAAQAVIAANQAKLESDPLETLTEKEIANAKEVLATEMEIVKSKMAHGDLAIESYTKVWEECYAQVLFLPTQQRYTRAALASKKDRLESLEKRLEMNRTHMTEDAKRAAKIEKKLKVILGGYQSRAVGLTKQINDLYEQVEQAHTEKETFSSLREHELRAIPKRVEALRDDVRRQTDREHQLQTRYSNQLFERDASYNQMQHH</sequence>
<organism evidence="5 6">
    <name type="scientific">Desmophyllum pertusum</name>
    <dbReference type="NCBI Taxonomy" id="174260"/>
    <lineage>
        <taxon>Eukaryota</taxon>
        <taxon>Metazoa</taxon>
        <taxon>Cnidaria</taxon>
        <taxon>Anthozoa</taxon>
        <taxon>Hexacorallia</taxon>
        <taxon>Scleractinia</taxon>
        <taxon>Caryophylliina</taxon>
        <taxon>Caryophylliidae</taxon>
        <taxon>Desmophyllum</taxon>
    </lineage>
</organism>
<feature type="compositionally biased region" description="Basic and acidic residues" evidence="3">
    <location>
        <begin position="475"/>
        <end position="485"/>
    </location>
</feature>
<dbReference type="Proteomes" id="UP001163046">
    <property type="component" value="Unassembled WGS sequence"/>
</dbReference>
<dbReference type="GO" id="GO:0005681">
    <property type="term" value="C:spliceosomal complex"/>
    <property type="evidence" value="ECO:0007669"/>
    <property type="project" value="TreeGrafter"/>
</dbReference>
<evidence type="ECO:0000256" key="1">
    <source>
        <dbReference type="ARBA" id="ARBA00023125"/>
    </source>
</evidence>
<name>A0A9X0D4Y0_9CNID</name>
<feature type="region of interest" description="Disordered" evidence="3">
    <location>
        <begin position="233"/>
        <end position="263"/>
    </location>
</feature>
<keyword evidence="5" id="KW-0132">Cell division</keyword>
<dbReference type="Pfam" id="PF11831">
    <property type="entry name" value="Myb_Cef"/>
    <property type="match status" value="1"/>
</dbReference>
<evidence type="ECO:0000313" key="6">
    <source>
        <dbReference type="Proteomes" id="UP001163046"/>
    </source>
</evidence>
<feature type="domain" description="Pre-mRNA splicing factor component Cdc5p/Cef1 C-terminal" evidence="4">
    <location>
        <begin position="99"/>
        <end position="354"/>
    </location>
</feature>
<feature type="region of interest" description="Disordered" evidence="3">
    <location>
        <begin position="475"/>
        <end position="506"/>
    </location>
</feature>
<comment type="caution">
    <text evidence="5">The sequence shown here is derived from an EMBL/GenBank/DDBJ whole genome shotgun (WGS) entry which is preliminary data.</text>
</comment>
<dbReference type="InterPro" id="IPR047242">
    <property type="entry name" value="CDC5L/Cef1"/>
</dbReference>
<dbReference type="EMBL" id="MU825879">
    <property type="protein sequence ID" value="KAJ7385858.1"/>
    <property type="molecule type" value="Genomic_DNA"/>
</dbReference>
<proteinExistence type="predicted"/>